<organism evidence="4 5">
    <name type="scientific">Chara braunii</name>
    <name type="common">Braun's stonewort</name>
    <dbReference type="NCBI Taxonomy" id="69332"/>
    <lineage>
        <taxon>Eukaryota</taxon>
        <taxon>Viridiplantae</taxon>
        <taxon>Streptophyta</taxon>
        <taxon>Charophyceae</taxon>
        <taxon>Charales</taxon>
        <taxon>Characeae</taxon>
        <taxon>Chara</taxon>
    </lineage>
</organism>
<keyword evidence="1" id="KW-0862">Zinc</keyword>
<dbReference type="AlphaFoldDB" id="A0A388JZX9"/>
<reference evidence="4 5" key="1">
    <citation type="journal article" date="2018" name="Cell">
        <title>The Chara Genome: Secondary Complexity and Implications for Plant Terrestrialization.</title>
        <authorList>
            <person name="Nishiyama T."/>
            <person name="Sakayama H."/>
            <person name="Vries J.D."/>
            <person name="Buschmann H."/>
            <person name="Saint-Marcoux D."/>
            <person name="Ullrich K.K."/>
            <person name="Haas F.B."/>
            <person name="Vanderstraeten L."/>
            <person name="Becker D."/>
            <person name="Lang D."/>
            <person name="Vosolsobe S."/>
            <person name="Rombauts S."/>
            <person name="Wilhelmsson P.K.I."/>
            <person name="Janitza P."/>
            <person name="Kern R."/>
            <person name="Heyl A."/>
            <person name="Rumpler F."/>
            <person name="Villalobos L.I.A.C."/>
            <person name="Clay J.M."/>
            <person name="Skokan R."/>
            <person name="Toyoda A."/>
            <person name="Suzuki Y."/>
            <person name="Kagoshima H."/>
            <person name="Schijlen E."/>
            <person name="Tajeshwar N."/>
            <person name="Catarino B."/>
            <person name="Hetherington A.J."/>
            <person name="Saltykova A."/>
            <person name="Bonnot C."/>
            <person name="Breuninger H."/>
            <person name="Symeonidi A."/>
            <person name="Radhakrishnan G.V."/>
            <person name="Van Nieuwerburgh F."/>
            <person name="Deforce D."/>
            <person name="Chang C."/>
            <person name="Karol K.G."/>
            <person name="Hedrich R."/>
            <person name="Ulvskov P."/>
            <person name="Glockner G."/>
            <person name="Delwiche C.F."/>
            <person name="Petrasek J."/>
            <person name="Van de Peer Y."/>
            <person name="Friml J."/>
            <person name="Beilby M."/>
            <person name="Dolan L."/>
            <person name="Kohara Y."/>
            <person name="Sugano S."/>
            <person name="Fujiyama A."/>
            <person name="Delaux P.-M."/>
            <person name="Quint M."/>
            <person name="TheiBen G."/>
            <person name="Hagemann M."/>
            <person name="Harholt J."/>
            <person name="Dunand C."/>
            <person name="Zachgo S."/>
            <person name="Langdale J."/>
            <person name="Maumus F."/>
            <person name="Straeten D.V.D."/>
            <person name="Gould S.B."/>
            <person name="Rensing S.A."/>
        </authorList>
    </citation>
    <scope>NUCLEOTIDE SEQUENCE [LARGE SCALE GENOMIC DNA]</scope>
    <source>
        <strain evidence="4 5">S276</strain>
    </source>
</reference>
<accession>A0A388JZX9</accession>
<evidence type="ECO:0000259" key="3">
    <source>
        <dbReference type="PROSITE" id="PS50158"/>
    </source>
</evidence>
<feature type="region of interest" description="Disordered" evidence="2">
    <location>
        <begin position="378"/>
        <end position="529"/>
    </location>
</feature>
<protein>
    <recommendedName>
        <fullName evidence="3">CCHC-type domain-containing protein</fullName>
    </recommendedName>
</protein>
<dbReference type="GO" id="GO:0008270">
    <property type="term" value="F:zinc ion binding"/>
    <property type="evidence" value="ECO:0007669"/>
    <property type="project" value="UniProtKB-KW"/>
</dbReference>
<dbReference type="Proteomes" id="UP000265515">
    <property type="component" value="Unassembled WGS sequence"/>
</dbReference>
<feature type="domain" description="CCHC-type" evidence="3">
    <location>
        <begin position="234"/>
        <end position="249"/>
    </location>
</feature>
<feature type="compositionally biased region" description="Low complexity" evidence="2">
    <location>
        <begin position="461"/>
        <end position="473"/>
    </location>
</feature>
<evidence type="ECO:0000256" key="2">
    <source>
        <dbReference type="SAM" id="MobiDB-lite"/>
    </source>
</evidence>
<dbReference type="Gramene" id="GBG63359">
    <property type="protein sequence ID" value="GBG63359"/>
    <property type="gene ID" value="CBR_g37716"/>
</dbReference>
<keyword evidence="1" id="KW-0863">Zinc-finger</keyword>
<keyword evidence="1" id="KW-0479">Metal-binding</keyword>
<dbReference type="GO" id="GO:0003676">
    <property type="term" value="F:nucleic acid binding"/>
    <property type="evidence" value="ECO:0007669"/>
    <property type="project" value="InterPro"/>
</dbReference>
<feature type="compositionally biased region" description="Basic residues" evidence="2">
    <location>
        <begin position="394"/>
        <end position="406"/>
    </location>
</feature>
<keyword evidence="5" id="KW-1185">Reference proteome</keyword>
<dbReference type="InterPro" id="IPR001878">
    <property type="entry name" value="Znf_CCHC"/>
</dbReference>
<feature type="compositionally biased region" description="Basic and acidic residues" evidence="2">
    <location>
        <begin position="378"/>
        <end position="393"/>
    </location>
</feature>
<gene>
    <name evidence="4" type="ORF">CBR_g37716</name>
</gene>
<evidence type="ECO:0000256" key="1">
    <source>
        <dbReference type="PROSITE-ProRule" id="PRU00047"/>
    </source>
</evidence>
<feature type="compositionally biased region" description="Basic and acidic residues" evidence="2">
    <location>
        <begin position="630"/>
        <end position="645"/>
    </location>
</feature>
<evidence type="ECO:0000313" key="5">
    <source>
        <dbReference type="Proteomes" id="UP000265515"/>
    </source>
</evidence>
<dbReference type="EMBL" id="BFEA01000038">
    <property type="protein sequence ID" value="GBG63359.1"/>
    <property type="molecule type" value="Genomic_DNA"/>
</dbReference>
<proteinExistence type="predicted"/>
<feature type="compositionally biased region" description="Acidic residues" evidence="2">
    <location>
        <begin position="508"/>
        <end position="529"/>
    </location>
</feature>
<dbReference type="PROSITE" id="PS50158">
    <property type="entry name" value="ZF_CCHC"/>
    <property type="match status" value="1"/>
</dbReference>
<name>A0A388JZX9_CHABU</name>
<feature type="region of interest" description="Disordered" evidence="2">
    <location>
        <begin position="630"/>
        <end position="668"/>
    </location>
</feature>
<sequence length="876" mass="99237">MEKTKITAPVKITKEVIKGQEGKEEEVDVWEYPEQDLQTLHELYERHAVLFNFSGKNRELSLNEKRKWVMERLRGLESIPGIEPEVSYHKRGRFTVMIESVDPAYAQYLRSLGSLRCHGSVVTIQAWKPPQPPPAEASRHRQSMMRDNYWVQFDNLSEGMHSFVQQRLKEEYPNNPIIEWLPANPDFLAPNHDSRVACLEVKSGAPPKLPEVWIFKRRTERITVFISSKSNPFCFKCRARGHLGMHCPQSGTGSGAGSGGRQPQLKQSMLVEADNKPGVWYINSAHYRGWIFDDNLETPRWIWVLSSTPTLKPDIYPPYDSRWRQAGAKRMEDKDVGYIHKPMIDEDTILDDKQRLQTMAELHKLGQEAEMAFLENKRAREEAERNQRKGEKGKGKKKKDSKRTHTGSREEEAAASQGQDQSSGMGEAGLGGAKVQSEGMNITPSGAGDSSSSSSDRHTRPGTPSGGSSPSISTRRDSGGNIMEDPLDDSKGGKDSEEEDRMSQDSGGDSEEDTEEEEWEDAEEEEEPETLAQWIRTVHKLKWERHIECEVRLAHHKHLRNLKQATSAGDDITSTNRFEWLRKEQEVNEFYAAQYAWKASPSNNDISVHNGNYAKQFIWPKTYQPQGLKRLEQKRKAQQEAEDKASSGTQGAESPARGVEEKEHIEEEKRQATILEAQINVLKDQNRELEADTINLLKIACSPQGDINAAAKLFARHNPGRRIIIPYRWNSGNLDWEVAIHKTLALISAKDSHCAQDKLKEQISEDLPDRAQMVGSLSQDREEWEDSAGGKQTVDYRPILLRLQEKAKLAEGMIWMPWQVVEAIPYGLLGGTEAAEWVARGAAILSKADVFSWKPEYIDTKIAPLVTELEWSQAGS</sequence>
<feature type="compositionally biased region" description="Basic and acidic residues" evidence="2">
    <location>
        <begin position="658"/>
        <end position="668"/>
    </location>
</feature>
<comment type="caution">
    <text evidence="4">The sequence shown here is derived from an EMBL/GenBank/DDBJ whole genome shotgun (WGS) entry which is preliminary data.</text>
</comment>
<evidence type="ECO:0000313" key="4">
    <source>
        <dbReference type="EMBL" id="GBG63359.1"/>
    </source>
</evidence>